<dbReference type="SFLD" id="SFLDS00055">
    <property type="entry name" value="Pyruvoyl-Dependent_Histidine/A"/>
    <property type="match status" value="1"/>
</dbReference>
<dbReference type="Pfam" id="PF01862">
    <property type="entry name" value="PvlArgDC"/>
    <property type="match status" value="1"/>
</dbReference>
<evidence type="ECO:0000256" key="3">
    <source>
        <dbReference type="ARBA" id="ARBA00022793"/>
    </source>
</evidence>
<keyword evidence="3" id="KW-0210">Decarboxylase</keyword>
<evidence type="ECO:0000313" key="7">
    <source>
        <dbReference type="EMBL" id="GAH19987.1"/>
    </source>
</evidence>
<keyword evidence="4" id="KW-0456">Lyase</keyword>
<dbReference type="HAMAP" id="MF_01404">
    <property type="entry name" value="PvlArgDC"/>
    <property type="match status" value="1"/>
</dbReference>
<reference evidence="7" key="1">
    <citation type="journal article" date="2014" name="Front. Microbiol.">
        <title>High frequency of phylogenetically diverse reductive dehalogenase-homologous genes in deep subseafloor sedimentary metagenomes.</title>
        <authorList>
            <person name="Kawai M."/>
            <person name="Futagami T."/>
            <person name="Toyoda A."/>
            <person name="Takaki Y."/>
            <person name="Nishi S."/>
            <person name="Hori S."/>
            <person name="Arai W."/>
            <person name="Tsubouchi T."/>
            <person name="Morono Y."/>
            <person name="Uchiyama I."/>
            <person name="Ito T."/>
            <person name="Fujiyama A."/>
            <person name="Inagaki F."/>
            <person name="Takami H."/>
        </authorList>
    </citation>
    <scope>NUCLEOTIDE SEQUENCE</scope>
    <source>
        <strain evidence="7">Expedition CK06-06</strain>
    </source>
</reference>
<dbReference type="PIRSF" id="PIRSF005216">
    <property type="entry name" value="Pyruvoyl-dep_arg_deCO2ase"/>
    <property type="match status" value="1"/>
</dbReference>
<dbReference type="SUPFAM" id="SSF56271">
    <property type="entry name" value="Pyruvoyl-dependent histidine and arginine decarboxylases"/>
    <property type="match status" value="1"/>
</dbReference>
<evidence type="ECO:0000256" key="5">
    <source>
        <dbReference type="ARBA" id="ARBA00023317"/>
    </source>
</evidence>
<comment type="cofactor">
    <cofactor evidence="1">
        <name>pyruvate</name>
        <dbReference type="ChEBI" id="CHEBI:15361"/>
    </cofactor>
</comment>
<dbReference type="GO" id="GO:0008792">
    <property type="term" value="F:arginine decarboxylase activity"/>
    <property type="evidence" value="ECO:0007669"/>
    <property type="project" value="UniProtKB-EC"/>
</dbReference>
<sequence length="182" mass="20396">MSLVPKKVFFVKGIGHHKSKLVAFEQALRSAGIEKYNLVNVSSIVPPHCIEINKEEGFKQLRPGQIVYAVLSRVDSNQLNQMISASIGVAKPFDKDQYGYLSEHHMYDAKPEKLGNFTEELAAEMLATTLGIDFNPEADYDEKREVFKMGGKIVETKHITEHTTSKKENEWASVVVAAVFIV</sequence>
<protein>
    <recommendedName>
        <fullName evidence="2">arginine decarboxylase</fullName>
        <ecNumber evidence="2">4.1.1.19</ecNumber>
    </recommendedName>
</protein>
<proteinExistence type="inferred from homology"/>
<dbReference type="AlphaFoldDB" id="X1DII1"/>
<dbReference type="GO" id="GO:0006527">
    <property type="term" value="P:L-arginine catabolic process"/>
    <property type="evidence" value="ECO:0007669"/>
    <property type="project" value="InterPro"/>
</dbReference>
<comment type="catalytic activity">
    <reaction evidence="6">
        <text>L-arginine + H(+) = agmatine + CO2</text>
        <dbReference type="Rhea" id="RHEA:17641"/>
        <dbReference type="ChEBI" id="CHEBI:15378"/>
        <dbReference type="ChEBI" id="CHEBI:16526"/>
        <dbReference type="ChEBI" id="CHEBI:32682"/>
        <dbReference type="ChEBI" id="CHEBI:58145"/>
        <dbReference type="EC" id="4.1.1.19"/>
    </reaction>
</comment>
<evidence type="ECO:0000256" key="1">
    <source>
        <dbReference type="ARBA" id="ARBA00001928"/>
    </source>
</evidence>
<gene>
    <name evidence="7" type="ORF">S03H2_04322</name>
</gene>
<dbReference type="PANTHER" id="PTHR40438">
    <property type="entry name" value="PYRUVOYL-DEPENDENT ARGININE DECARBOXYLASE"/>
    <property type="match status" value="1"/>
</dbReference>
<dbReference type="EC" id="4.1.1.19" evidence="2"/>
<name>X1DII1_9ZZZZ</name>
<dbReference type="SFLD" id="SFLDG01170">
    <property type="entry name" value="Pyruvoyl-dependent_arginine_de"/>
    <property type="match status" value="1"/>
</dbReference>
<comment type="caution">
    <text evidence="7">The sequence shown here is derived from an EMBL/GenBank/DDBJ whole genome shotgun (WGS) entry which is preliminary data.</text>
</comment>
<dbReference type="EMBL" id="BARU01001699">
    <property type="protein sequence ID" value="GAH19987.1"/>
    <property type="molecule type" value="Genomic_DNA"/>
</dbReference>
<accession>X1DII1</accession>
<dbReference type="NCBIfam" id="TIGR00286">
    <property type="entry name" value="pyruvoyl-dependent arginine decarboxylase"/>
    <property type="match status" value="1"/>
</dbReference>
<dbReference type="Gene3D" id="3.50.20.10">
    <property type="entry name" value="Pyruvoyl-Dependent Histidine Decarboxylase, subunit B"/>
    <property type="match status" value="1"/>
</dbReference>
<dbReference type="PANTHER" id="PTHR40438:SF1">
    <property type="entry name" value="PYRUVOYL-DEPENDENT ARGININE DECARBOXYLASE"/>
    <property type="match status" value="1"/>
</dbReference>
<evidence type="ECO:0000256" key="6">
    <source>
        <dbReference type="ARBA" id="ARBA00049309"/>
    </source>
</evidence>
<evidence type="ECO:0000256" key="2">
    <source>
        <dbReference type="ARBA" id="ARBA00012426"/>
    </source>
</evidence>
<dbReference type="InterPro" id="IPR002724">
    <property type="entry name" value="Pyruvoyl-dep_arg_deCO2ase"/>
</dbReference>
<organism evidence="7">
    <name type="scientific">marine sediment metagenome</name>
    <dbReference type="NCBI Taxonomy" id="412755"/>
    <lineage>
        <taxon>unclassified sequences</taxon>
        <taxon>metagenomes</taxon>
        <taxon>ecological metagenomes</taxon>
    </lineage>
</organism>
<keyword evidence="5" id="KW-0670">Pyruvate</keyword>
<dbReference type="InterPro" id="IPR016104">
    <property type="entry name" value="Pyr-dep_his/arg-deCO2ase"/>
</dbReference>
<dbReference type="Gene3D" id="3.30.60.30">
    <property type="match status" value="1"/>
</dbReference>
<evidence type="ECO:0000256" key="4">
    <source>
        <dbReference type="ARBA" id="ARBA00023239"/>
    </source>
</evidence>
<dbReference type="InterPro" id="IPR016105">
    <property type="entry name" value="Pyr-dep_his/arg-deCO2ase_sand"/>
</dbReference>